<dbReference type="RefSeq" id="WP_233696128.1">
    <property type="nucleotide sequence ID" value="NZ_JAJNBZ010000003.1"/>
</dbReference>
<dbReference type="CDD" id="cd19086">
    <property type="entry name" value="AKR_AKR11C1"/>
    <property type="match status" value="1"/>
</dbReference>
<dbReference type="PANTHER" id="PTHR43364">
    <property type="entry name" value="NADH-SPECIFIC METHYLGLYOXAL REDUCTASE-RELATED"/>
    <property type="match status" value="1"/>
</dbReference>
<dbReference type="InterPro" id="IPR023210">
    <property type="entry name" value="NADP_OxRdtase_dom"/>
</dbReference>
<dbReference type="EMBL" id="JAJNBZ010000003">
    <property type="protein sequence ID" value="MCE5169036.1"/>
    <property type="molecule type" value="Genomic_DNA"/>
</dbReference>
<accession>A0ABS8YBR9</accession>
<dbReference type="PANTHER" id="PTHR43364:SF4">
    <property type="entry name" value="NAD(P)-LINKED OXIDOREDUCTASE SUPERFAMILY PROTEIN"/>
    <property type="match status" value="1"/>
</dbReference>
<dbReference type="Gene3D" id="3.20.20.100">
    <property type="entry name" value="NADP-dependent oxidoreductase domain"/>
    <property type="match status" value="1"/>
</dbReference>
<feature type="domain" description="NADP-dependent oxidoreductase" evidence="2">
    <location>
        <begin position="16"/>
        <end position="295"/>
    </location>
</feature>
<evidence type="ECO:0000259" key="2">
    <source>
        <dbReference type="Pfam" id="PF00248"/>
    </source>
</evidence>
<dbReference type="SUPFAM" id="SSF51430">
    <property type="entry name" value="NAD(P)-linked oxidoreductase"/>
    <property type="match status" value="1"/>
</dbReference>
<reference evidence="3 4" key="1">
    <citation type="submission" date="2021-11" db="EMBL/GenBank/DDBJ databases">
        <title>Draft genome sequence of Paenibacillus profundus YoMME, a new Gram-positive bacteria with exoelectrogenic properties.</title>
        <authorList>
            <person name="Hubenova Y."/>
            <person name="Hubenova E."/>
            <person name="Manasiev Y."/>
            <person name="Peykov S."/>
            <person name="Mitov M."/>
        </authorList>
    </citation>
    <scope>NUCLEOTIDE SEQUENCE [LARGE SCALE GENOMIC DNA]</scope>
    <source>
        <strain evidence="3 4">YoMME</strain>
    </source>
</reference>
<keyword evidence="4" id="KW-1185">Reference proteome</keyword>
<dbReference type="InterPro" id="IPR050523">
    <property type="entry name" value="AKR_Detox_Biosynth"/>
</dbReference>
<organism evidence="3 4">
    <name type="scientific">Paenibacillus profundus</name>
    <dbReference type="NCBI Taxonomy" id="1173085"/>
    <lineage>
        <taxon>Bacteria</taxon>
        <taxon>Bacillati</taxon>
        <taxon>Bacillota</taxon>
        <taxon>Bacilli</taxon>
        <taxon>Bacillales</taxon>
        <taxon>Paenibacillaceae</taxon>
        <taxon>Paenibacillus</taxon>
    </lineage>
</organism>
<dbReference type="Proteomes" id="UP001199916">
    <property type="component" value="Unassembled WGS sequence"/>
</dbReference>
<gene>
    <name evidence="3" type="ORF">LQV63_06895</name>
</gene>
<dbReference type="InterPro" id="IPR036812">
    <property type="entry name" value="NAD(P)_OxRdtase_dom_sf"/>
</dbReference>
<sequence length="306" mass="34571">MQYRKLGKTGLKVSVIGVGTWQFGGEWGHDYTQQEVDRILHKAKETGINLIDTAECYGDHLSESFIGNFLQRNQREDWVVATKFGHKFHSHLKRTTQYGAAEVLQQLEDSLRALRTDYIDLYQFHSGDDQAFDNDSLWTMLDKQIQAGKIRHIGLSLNKSNSMHQTSTASKVGASAIQVVYNRLDREPEADVFPSCIEQNLGVLARVPLASGYLSGKYRPGAEFAANDMRHNHDRAAVDEKLKQVEEIQRTEVPKDVNMAEWALAWCLRHEAVTCVIPGCKNEAQVESNARAALHAPTDHPQIWQN</sequence>
<evidence type="ECO:0000313" key="4">
    <source>
        <dbReference type="Proteomes" id="UP001199916"/>
    </source>
</evidence>
<name>A0ABS8YBR9_9BACL</name>
<dbReference type="Pfam" id="PF00248">
    <property type="entry name" value="Aldo_ket_red"/>
    <property type="match status" value="1"/>
</dbReference>
<keyword evidence="1" id="KW-0560">Oxidoreductase</keyword>
<protein>
    <submittedName>
        <fullName evidence="3">Aldo/keto reductase</fullName>
    </submittedName>
</protein>
<evidence type="ECO:0000313" key="3">
    <source>
        <dbReference type="EMBL" id="MCE5169036.1"/>
    </source>
</evidence>
<proteinExistence type="predicted"/>
<comment type="caution">
    <text evidence="3">The sequence shown here is derived from an EMBL/GenBank/DDBJ whole genome shotgun (WGS) entry which is preliminary data.</text>
</comment>
<evidence type="ECO:0000256" key="1">
    <source>
        <dbReference type="ARBA" id="ARBA00023002"/>
    </source>
</evidence>